<dbReference type="EMBL" id="NQIK02000010">
    <property type="protein sequence ID" value="KAF7565773.1"/>
    <property type="molecule type" value="Genomic_DNA"/>
</dbReference>
<evidence type="ECO:0000256" key="1">
    <source>
        <dbReference type="SAM" id="MobiDB-lite"/>
    </source>
</evidence>
<sequence>MFFTHTFPVANKPFKFMDKVFASLQQQCLPSFMMSRREQEHNRKSTMTAALRSEARQIQHMERRGLTTPDKVDTAKIKKTIISPAKHRRPAHIHTVESRQAMNSMVKMVKGCSSNTKVWTRDSPGIGGMLSRSFDKIAATAATLGEASSADEFEACADGLLHLLNQTAQMLRMLGLGASIPVAGAAMKQLHKILERLQQWEASGQVTQAWSRYYDGIVEFFDTTQIARDDVKDLKDITDFFPVSIGTIPDAEDVAMPDAQDVAMSDAQDDNMWDVSDVVEDVSEPMEGSNSTWKPDSGLASPPVDRDPELFELQNGLVGSVPPIFPAIRVDPVAASTLPDDMEPRSQATPLSFGVSLELRPVPSSPPAWTIPQLSGPNSSPSSTMAPGFSMPPPATVPTSSGLNFLPSTPAASTTVTSNPLPPTGPTFSGLTFLPSTSVASTTVTSNPPPSTTPTFSGLSVLPSTPVASTTVASNPPPVAGPSFSGLKFMPSRPVHLLQSP</sequence>
<dbReference type="Proteomes" id="UP000245464">
    <property type="component" value="Chromosome 10"/>
</dbReference>
<evidence type="ECO:0000313" key="3">
    <source>
        <dbReference type="Proteomes" id="UP000245464"/>
    </source>
</evidence>
<reference evidence="2" key="1">
    <citation type="journal article" date="2018" name="BMC Genomics">
        <title>Comparative genomics of the wheat fungal pathogen Pyrenophora tritici-repentis reveals chromosomal variations and genome plasticity.</title>
        <authorList>
            <person name="Moolhuijzen P."/>
            <person name="See P.T."/>
            <person name="Hane J.K."/>
            <person name="Shi G."/>
            <person name="Liu Z."/>
            <person name="Oliver R.P."/>
            <person name="Moffat C.S."/>
        </authorList>
    </citation>
    <scope>NUCLEOTIDE SEQUENCE [LARGE SCALE GENOMIC DNA]</scope>
    <source>
        <strain evidence="2">M4</strain>
    </source>
</reference>
<feature type="region of interest" description="Disordered" evidence="1">
    <location>
        <begin position="364"/>
        <end position="433"/>
    </location>
</feature>
<feature type="compositionally biased region" description="Polar residues" evidence="1">
    <location>
        <begin position="372"/>
        <end position="385"/>
    </location>
</feature>
<evidence type="ECO:0000313" key="2">
    <source>
        <dbReference type="EMBL" id="KAF7565773.1"/>
    </source>
</evidence>
<dbReference type="KEGG" id="ptrr:6344933"/>
<protein>
    <submittedName>
        <fullName evidence="2">Mating-C multi-domain protein</fullName>
    </submittedName>
</protein>
<feature type="compositionally biased region" description="Low complexity" evidence="1">
    <location>
        <begin position="407"/>
        <end position="418"/>
    </location>
</feature>
<comment type="caution">
    <text evidence="2">The sequence shown here is derived from an EMBL/GenBank/DDBJ whole genome shotgun (WGS) entry which is preliminary data.</text>
</comment>
<feature type="region of interest" description="Disordered" evidence="1">
    <location>
        <begin position="439"/>
        <end position="458"/>
    </location>
</feature>
<name>A0A2W1DG82_9PLEO</name>
<dbReference type="GeneID" id="6344933"/>
<accession>A0A2W1DG82</accession>
<dbReference type="AlphaFoldDB" id="A0A2W1DG82"/>
<organism evidence="2 3">
    <name type="scientific">Pyrenophora tritici-repentis</name>
    <dbReference type="NCBI Taxonomy" id="45151"/>
    <lineage>
        <taxon>Eukaryota</taxon>
        <taxon>Fungi</taxon>
        <taxon>Dikarya</taxon>
        <taxon>Ascomycota</taxon>
        <taxon>Pezizomycotina</taxon>
        <taxon>Dothideomycetes</taxon>
        <taxon>Pleosporomycetidae</taxon>
        <taxon>Pleosporales</taxon>
        <taxon>Pleosporineae</taxon>
        <taxon>Pleosporaceae</taxon>
        <taxon>Pyrenophora</taxon>
    </lineage>
</organism>
<gene>
    <name evidence="2" type="ORF">PtrM4_052070</name>
</gene>
<dbReference type="RefSeq" id="XP_001937002.1">
    <property type="nucleotide sequence ID" value="XM_001936967.1"/>
</dbReference>
<proteinExistence type="predicted"/>